<keyword evidence="1" id="KW-0251">Elongation factor</keyword>
<dbReference type="GO" id="GO:0003746">
    <property type="term" value="F:translation elongation factor activity"/>
    <property type="evidence" value="ECO:0007669"/>
    <property type="project" value="UniProtKB-KW"/>
</dbReference>
<sequence length="42" mass="4909">MLHMDIIKERLSREFDLETIFTTPTVVYLVKSKTPALDKIKS</sequence>
<dbReference type="AlphaFoldDB" id="A0A1V5ZNK7"/>
<dbReference type="Proteomes" id="UP000485621">
    <property type="component" value="Unassembled WGS sequence"/>
</dbReference>
<reference evidence="1" key="1">
    <citation type="submission" date="2017-02" db="EMBL/GenBank/DDBJ databases">
        <title>Delving into the versatile metabolic prowess of the omnipresent phylum Bacteroidetes.</title>
        <authorList>
            <person name="Nobu M.K."/>
            <person name="Mei R."/>
            <person name="Narihiro T."/>
            <person name="Kuroda K."/>
            <person name="Liu W.-T."/>
        </authorList>
    </citation>
    <scope>NUCLEOTIDE SEQUENCE</scope>
    <source>
        <strain evidence="1">ADurb.Bin160</strain>
    </source>
</reference>
<dbReference type="EC" id="3.6.5.-" evidence="1"/>
<comment type="caution">
    <text evidence="1">The sequence shown here is derived from an EMBL/GenBank/DDBJ whole genome shotgun (WGS) entry which is preliminary data.</text>
</comment>
<name>A0A1V5ZNK7_9BACT</name>
<organism evidence="1">
    <name type="scientific">candidate division CPR1 bacterium ADurb.Bin160</name>
    <dbReference type="NCBI Taxonomy" id="1852826"/>
    <lineage>
        <taxon>Bacteria</taxon>
        <taxon>candidate division CPR1</taxon>
    </lineage>
</organism>
<dbReference type="EMBL" id="MWDB01000013">
    <property type="protein sequence ID" value="OQB41632.1"/>
    <property type="molecule type" value="Genomic_DNA"/>
</dbReference>
<accession>A0A1V5ZNK7</accession>
<dbReference type="SUPFAM" id="SSF54980">
    <property type="entry name" value="EF-G C-terminal domain-like"/>
    <property type="match status" value="1"/>
</dbReference>
<keyword evidence="1" id="KW-0648">Protein biosynthesis</keyword>
<gene>
    <name evidence="1" type="primary">lepA</name>
    <name evidence="1" type="ORF">BWY04_00728</name>
</gene>
<dbReference type="Gene3D" id="3.30.70.870">
    <property type="entry name" value="Elongation Factor G (Translational Gtpase), domain 3"/>
    <property type="match status" value="1"/>
</dbReference>
<proteinExistence type="predicted"/>
<keyword evidence="1" id="KW-0378">Hydrolase</keyword>
<protein>
    <submittedName>
        <fullName evidence="1">Elongation factor 4</fullName>
        <ecNumber evidence="1">3.6.5.-</ecNumber>
    </submittedName>
</protein>
<dbReference type="InterPro" id="IPR035647">
    <property type="entry name" value="EFG_III/V"/>
</dbReference>
<evidence type="ECO:0000313" key="1">
    <source>
        <dbReference type="EMBL" id="OQB41632.1"/>
    </source>
</evidence>
<dbReference type="GO" id="GO:0016787">
    <property type="term" value="F:hydrolase activity"/>
    <property type="evidence" value="ECO:0007669"/>
    <property type="project" value="UniProtKB-KW"/>
</dbReference>